<keyword evidence="1" id="KW-0479">Metal-binding</keyword>
<evidence type="ECO:0000313" key="3">
    <source>
        <dbReference type="Proteomes" id="UP000294194"/>
    </source>
</evidence>
<comment type="cofactor">
    <cofactor evidence="1">
        <name>Mg(2+)</name>
        <dbReference type="ChEBI" id="CHEBI:18420"/>
    </cofactor>
</comment>
<dbReference type="Proteomes" id="UP000294194">
    <property type="component" value="Unassembled WGS sequence"/>
</dbReference>
<evidence type="ECO:0000256" key="1">
    <source>
        <dbReference type="PIRSR" id="PIRSR600760-2"/>
    </source>
</evidence>
<dbReference type="PANTHER" id="PTHR20854:SF4">
    <property type="entry name" value="INOSITOL-1-MONOPHOSPHATASE-RELATED"/>
    <property type="match status" value="1"/>
</dbReference>
<dbReference type="SUPFAM" id="SSF56655">
    <property type="entry name" value="Carbohydrate phosphatase"/>
    <property type="match status" value="1"/>
</dbReference>
<evidence type="ECO:0000313" key="2">
    <source>
        <dbReference type="EMBL" id="TBN57614.1"/>
    </source>
</evidence>
<keyword evidence="1" id="KW-0460">Magnesium</keyword>
<dbReference type="GO" id="GO:0046872">
    <property type="term" value="F:metal ion binding"/>
    <property type="evidence" value="ECO:0007669"/>
    <property type="project" value="UniProtKB-KW"/>
</dbReference>
<feature type="binding site" evidence="1">
    <location>
        <position position="86"/>
    </location>
    <ligand>
        <name>Mg(2+)</name>
        <dbReference type="ChEBI" id="CHEBI:18420"/>
        <label>1</label>
        <note>catalytic</note>
    </ligand>
</feature>
<reference evidence="3" key="1">
    <citation type="submission" date="2019-02" db="EMBL/GenBank/DDBJ databases">
        <title>Glaciihabitans arcticus sp. nov., a psychrotolerant bacterium isolated from polar soil.</title>
        <authorList>
            <person name="Dahal R.H."/>
        </authorList>
    </citation>
    <scope>NUCLEOTIDE SEQUENCE [LARGE SCALE GENOMIC DNA]</scope>
    <source>
        <strain evidence="3">RP-3-7</strain>
    </source>
</reference>
<name>A0A4Q9GTV1_9MICO</name>
<dbReference type="PANTHER" id="PTHR20854">
    <property type="entry name" value="INOSITOL MONOPHOSPHATASE"/>
    <property type="match status" value="1"/>
</dbReference>
<dbReference type="RefSeq" id="WP_130981725.1">
    <property type="nucleotide sequence ID" value="NZ_SISG01000001.1"/>
</dbReference>
<dbReference type="PRINTS" id="PR00377">
    <property type="entry name" value="IMPHPHTASES"/>
</dbReference>
<dbReference type="GO" id="GO:0006020">
    <property type="term" value="P:inositol metabolic process"/>
    <property type="evidence" value="ECO:0007669"/>
    <property type="project" value="TreeGrafter"/>
</dbReference>
<comment type="caution">
    <text evidence="2">The sequence shown here is derived from an EMBL/GenBank/DDBJ whole genome shotgun (WGS) entry which is preliminary data.</text>
</comment>
<dbReference type="Pfam" id="PF00459">
    <property type="entry name" value="Inositol_P"/>
    <property type="match status" value="1"/>
</dbReference>
<dbReference type="CDD" id="cd01637">
    <property type="entry name" value="IMPase_like"/>
    <property type="match status" value="1"/>
</dbReference>
<dbReference type="Gene3D" id="3.40.190.80">
    <property type="match status" value="1"/>
</dbReference>
<dbReference type="Gene3D" id="3.30.540.10">
    <property type="entry name" value="Fructose-1,6-Bisphosphatase, subunit A, domain 1"/>
    <property type="match status" value="1"/>
</dbReference>
<dbReference type="GO" id="GO:0007165">
    <property type="term" value="P:signal transduction"/>
    <property type="evidence" value="ECO:0007669"/>
    <property type="project" value="TreeGrafter"/>
</dbReference>
<dbReference type="AlphaFoldDB" id="A0A4Q9GTV1"/>
<keyword evidence="3" id="KW-1185">Reference proteome</keyword>
<protein>
    <submittedName>
        <fullName evidence="2">3'(2'),5'-bisphosphate nucleotidase CysQ</fullName>
    </submittedName>
</protein>
<gene>
    <name evidence="2" type="ORF">EYE40_09570</name>
</gene>
<sequence>MEINDQTVAAVAAIAKNAGQRLLDVFSPDARPVDRDELQRVAARNEQVSADGLRDALHELRPDARFIDGDLETTALPDSGEWWAIDNAEGSVNHVHGLAEWGVSIALIVDRRVELAVFRQPIGDLTYTARRGFGSWLNGSRLTVAQKNDLDIAIVGTGQAEARQVATYAHIGRSIETMLEHAFLVRATVPSTFPMLLIAAGNMDAFWQYEPVLPGVAAGSLLISEAGGLVTTIDGGPWAPGASTIAVGSPAVHAALISVLAVGA</sequence>
<organism evidence="2 3">
    <name type="scientific">Glaciihabitans arcticus</name>
    <dbReference type="NCBI Taxonomy" id="2668039"/>
    <lineage>
        <taxon>Bacteria</taxon>
        <taxon>Bacillati</taxon>
        <taxon>Actinomycetota</taxon>
        <taxon>Actinomycetes</taxon>
        <taxon>Micrococcales</taxon>
        <taxon>Microbacteriaceae</taxon>
        <taxon>Glaciihabitans</taxon>
    </lineage>
</organism>
<dbReference type="EMBL" id="SISG01000001">
    <property type="protein sequence ID" value="TBN57614.1"/>
    <property type="molecule type" value="Genomic_DNA"/>
</dbReference>
<accession>A0A4Q9GTV1</accession>
<proteinExistence type="predicted"/>
<dbReference type="InterPro" id="IPR000760">
    <property type="entry name" value="Inositol_monophosphatase-like"/>
</dbReference>
<dbReference type="GO" id="GO:0008934">
    <property type="term" value="F:inositol monophosphate 1-phosphatase activity"/>
    <property type="evidence" value="ECO:0007669"/>
    <property type="project" value="TreeGrafter"/>
</dbReference>